<comment type="caution">
    <text evidence="6">The sequence shown here is derived from an EMBL/GenBank/DDBJ whole genome shotgun (WGS) entry which is preliminary data.</text>
</comment>
<dbReference type="SUPFAM" id="SSF56496">
    <property type="entry name" value="Fibrinogen C-terminal domain-like"/>
    <property type="match status" value="1"/>
</dbReference>
<proteinExistence type="predicted"/>
<dbReference type="Pfam" id="PF00147">
    <property type="entry name" value="Fibrinogen_C"/>
    <property type="match status" value="1"/>
</dbReference>
<keyword evidence="2" id="KW-0964">Secreted</keyword>
<sequence length="178" mass="20151">CKDGFKYPEDCTDLSKLGHMESGVYVVKPLLSNQSIVVFCDLEGGEGGWTVIFRKMDLSVPKKYLYKNSPSATSEYVNGTGQITEEFWMGLRPLYRLMKGEPHIMQVELENLAEETRWALYMDFRLTPIENNSRMFLGDYYGTAGNGTRDAIGIELLTSEWIQPNVTKNATNVNSAKQ</sequence>
<evidence type="ECO:0000259" key="5">
    <source>
        <dbReference type="PROSITE" id="PS51406"/>
    </source>
</evidence>
<evidence type="ECO:0000256" key="3">
    <source>
        <dbReference type="ARBA" id="ARBA00023157"/>
    </source>
</evidence>
<dbReference type="InterPro" id="IPR014716">
    <property type="entry name" value="Fibrinogen_a/b/g_C_1"/>
</dbReference>
<dbReference type="EMBL" id="JAXCGZ010000584">
    <property type="protein sequence ID" value="KAK7085787.1"/>
    <property type="molecule type" value="Genomic_DNA"/>
</dbReference>
<evidence type="ECO:0000256" key="4">
    <source>
        <dbReference type="ARBA" id="ARBA00023180"/>
    </source>
</evidence>
<dbReference type="InterPro" id="IPR036056">
    <property type="entry name" value="Fibrinogen-like_C"/>
</dbReference>
<name>A0AAN8XLK9_HALRR</name>
<reference evidence="6 7" key="1">
    <citation type="submission" date="2023-11" db="EMBL/GenBank/DDBJ databases">
        <title>Halocaridina rubra genome assembly.</title>
        <authorList>
            <person name="Smith C."/>
        </authorList>
    </citation>
    <scope>NUCLEOTIDE SEQUENCE [LARGE SCALE GENOMIC DNA]</scope>
    <source>
        <strain evidence="6">EP-1</strain>
        <tissue evidence="6">Whole</tissue>
    </source>
</reference>
<dbReference type="AlphaFoldDB" id="A0AAN8XLK9"/>
<dbReference type="PANTHER" id="PTHR47221:SF5">
    <property type="entry name" value="FIBRINOGEN C-TERMINAL DOMAIN-CONTAINING PROTEIN"/>
    <property type="match status" value="1"/>
</dbReference>
<comment type="subcellular location">
    <subcellularLocation>
        <location evidence="1">Secreted</location>
    </subcellularLocation>
</comment>
<keyword evidence="7" id="KW-1185">Reference proteome</keyword>
<feature type="domain" description="Fibrinogen C-terminal" evidence="5">
    <location>
        <begin position="2"/>
        <end position="178"/>
    </location>
</feature>
<gene>
    <name evidence="6" type="ORF">SK128_015343</name>
</gene>
<dbReference type="GO" id="GO:0030674">
    <property type="term" value="F:protein-macromolecule adaptor activity"/>
    <property type="evidence" value="ECO:0007669"/>
    <property type="project" value="TreeGrafter"/>
</dbReference>
<keyword evidence="4" id="KW-0325">Glycoprotein</keyword>
<dbReference type="PANTHER" id="PTHR47221">
    <property type="entry name" value="FIBRINOGEN ALPHA CHAIN"/>
    <property type="match status" value="1"/>
</dbReference>
<feature type="non-terminal residue" evidence="6">
    <location>
        <position position="178"/>
    </location>
</feature>
<dbReference type="PROSITE" id="PS51406">
    <property type="entry name" value="FIBRINOGEN_C_2"/>
    <property type="match status" value="1"/>
</dbReference>
<dbReference type="Gene3D" id="3.90.215.10">
    <property type="entry name" value="Gamma Fibrinogen, chain A, domain 1"/>
    <property type="match status" value="1"/>
</dbReference>
<accession>A0AAN8XLK9</accession>
<organism evidence="6 7">
    <name type="scientific">Halocaridina rubra</name>
    <name type="common">Hawaiian red shrimp</name>
    <dbReference type="NCBI Taxonomy" id="373956"/>
    <lineage>
        <taxon>Eukaryota</taxon>
        <taxon>Metazoa</taxon>
        <taxon>Ecdysozoa</taxon>
        <taxon>Arthropoda</taxon>
        <taxon>Crustacea</taxon>
        <taxon>Multicrustacea</taxon>
        <taxon>Malacostraca</taxon>
        <taxon>Eumalacostraca</taxon>
        <taxon>Eucarida</taxon>
        <taxon>Decapoda</taxon>
        <taxon>Pleocyemata</taxon>
        <taxon>Caridea</taxon>
        <taxon>Atyoidea</taxon>
        <taxon>Atyidae</taxon>
        <taxon>Halocaridina</taxon>
    </lineage>
</organism>
<evidence type="ECO:0000256" key="2">
    <source>
        <dbReference type="ARBA" id="ARBA00022525"/>
    </source>
</evidence>
<keyword evidence="3" id="KW-1015">Disulfide bond</keyword>
<dbReference type="Proteomes" id="UP001381693">
    <property type="component" value="Unassembled WGS sequence"/>
</dbReference>
<evidence type="ECO:0000256" key="1">
    <source>
        <dbReference type="ARBA" id="ARBA00004613"/>
    </source>
</evidence>
<dbReference type="GO" id="GO:0005201">
    <property type="term" value="F:extracellular matrix structural constituent"/>
    <property type="evidence" value="ECO:0007669"/>
    <property type="project" value="TreeGrafter"/>
</dbReference>
<protein>
    <recommendedName>
        <fullName evidence="5">Fibrinogen C-terminal domain-containing protein</fullName>
    </recommendedName>
</protein>
<evidence type="ECO:0000313" key="7">
    <source>
        <dbReference type="Proteomes" id="UP001381693"/>
    </source>
</evidence>
<dbReference type="SMART" id="SM00186">
    <property type="entry name" value="FBG"/>
    <property type="match status" value="1"/>
</dbReference>
<dbReference type="GO" id="GO:0005577">
    <property type="term" value="C:fibrinogen complex"/>
    <property type="evidence" value="ECO:0007669"/>
    <property type="project" value="TreeGrafter"/>
</dbReference>
<feature type="non-terminal residue" evidence="6">
    <location>
        <position position="1"/>
    </location>
</feature>
<dbReference type="InterPro" id="IPR037579">
    <property type="entry name" value="FIB_ANG-like"/>
</dbReference>
<evidence type="ECO:0000313" key="6">
    <source>
        <dbReference type="EMBL" id="KAK7085787.1"/>
    </source>
</evidence>
<dbReference type="InterPro" id="IPR002181">
    <property type="entry name" value="Fibrinogen_a/b/g_C_dom"/>
</dbReference>
<dbReference type="GO" id="GO:0034116">
    <property type="term" value="P:positive regulation of heterotypic cell-cell adhesion"/>
    <property type="evidence" value="ECO:0007669"/>
    <property type="project" value="TreeGrafter"/>
</dbReference>